<dbReference type="AlphaFoldDB" id="A0A1H4E7R5"/>
<dbReference type="OrthoDB" id="9798761at2"/>
<dbReference type="Proteomes" id="UP000199409">
    <property type="component" value="Unassembled WGS sequence"/>
</dbReference>
<dbReference type="Pfam" id="PF03235">
    <property type="entry name" value="GmrSD_N"/>
    <property type="match status" value="1"/>
</dbReference>
<proteinExistence type="predicted"/>
<feature type="domain" description="GmrSD restriction endonucleases C-terminal" evidence="2">
    <location>
        <begin position="406"/>
        <end position="542"/>
    </location>
</feature>
<name>A0A1H4E7R5_9BACT</name>
<dbReference type="STRING" id="37625.SAMN05660420_03264"/>
<dbReference type="InterPro" id="IPR004919">
    <property type="entry name" value="GmrSD_N"/>
</dbReference>
<evidence type="ECO:0000259" key="1">
    <source>
        <dbReference type="Pfam" id="PF03235"/>
    </source>
</evidence>
<dbReference type="InterPro" id="IPR011089">
    <property type="entry name" value="GmrSD_C"/>
</dbReference>
<organism evidence="3 4">
    <name type="scientific">Desulfuromusa kysingii</name>
    <dbReference type="NCBI Taxonomy" id="37625"/>
    <lineage>
        <taxon>Bacteria</taxon>
        <taxon>Pseudomonadati</taxon>
        <taxon>Thermodesulfobacteriota</taxon>
        <taxon>Desulfuromonadia</taxon>
        <taxon>Desulfuromonadales</taxon>
        <taxon>Geopsychrobacteraceae</taxon>
        <taxon>Desulfuromusa</taxon>
    </lineage>
</organism>
<protein>
    <submittedName>
        <fullName evidence="3">Uncharacterized conserved protein, contains ParB-like and HNH nuclease domains</fullName>
    </submittedName>
</protein>
<reference evidence="3 4" key="1">
    <citation type="submission" date="2016-10" db="EMBL/GenBank/DDBJ databases">
        <authorList>
            <person name="de Groot N.N."/>
        </authorList>
    </citation>
    <scope>NUCLEOTIDE SEQUENCE [LARGE SCALE GENOMIC DNA]</scope>
    <source>
        <strain evidence="3 4">DSM 7343</strain>
    </source>
</reference>
<dbReference type="PANTHER" id="PTHR35149">
    <property type="entry name" value="SLL5132 PROTEIN"/>
    <property type="match status" value="1"/>
</dbReference>
<dbReference type="RefSeq" id="WP_092350807.1">
    <property type="nucleotide sequence ID" value="NZ_FNQN01000013.1"/>
</dbReference>
<evidence type="ECO:0000313" key="3">
    <source>
        <dbReference type="EMBL" id="SEA80867.1"/>
    </source>
</evidence>
<feature type="domain" description="GmrSD restriction endonucleases N-terminal" evidence="1">
    <location>
        <begin position="12"/>
        <end position="229"/>
    </location>
</feature>
<evidence type="ECO:0000259" key="2">
    <source>
        <dbReference type="Pfam" id="PF07510"/>
    </source>
</evidence>
<evidence type="ECO:0000313" key="4">
    <source>
        <dbReference type="Proteomes" id="UP000199409"/>
    </source>
</evidence>
<gene>
    <name evidence="3" type="ORF">SAMN05660420_03264</name>
</gene>
<dbReference type="EMBL" id="FNQN01000013">
    <property type="protein sequence ID" value="SEA80867.1"/>
    <property type="molecule type" value="Genomic_DNA"/>
</dbReference>
<dbReference type="Pfam" id="PF07510">
    <property type="entry name" value="GmrSD_C"/>
    <property type="match status" value="1"/>
</dbReference>
<dbReference type="PANTHER" id="PTHR35149:SF2">
    <property type="entry name" value="DUF262 DOMAIN-CONTAINING PROTEIN"/>
    <property type="match status" value="1"/>
</dbReference>
<accession>A0A1H4E7R5</accession>
<sequence length="552" mass="64851">MKIEAKIENLKKILVDDEKFYQIPDYQRPYSWDKDNLSDLIDDLVSAYLENKKETYFCGSLVLVNNESDSRFDIIDGQQRTTTFTIISCVFRDVYLSELGPKAKDFISSSIQDKYEDTKRKLKFLTNEQYQIDFEETVLKGIDFKSTKHIEKDFPNNKYLQNAHYVKGFLEEKFTENEIKPDDFVIWFFENVVLTVITCPSQDSAIQIFNVLNDRGMPLSSIDILKSTLMQKLDGKEDRNAFKVKWESINSNIKFSNFDLDSMLNTYLYYKLSTNPKSRLDKELISVFSKEGKSALEIIKEIGDFSQAYVKILNEENKYLYCLKYLKHRIYWVSIMSTALFTNYSNIEELKKLLVAYYYQNWIAGATVARIKQTSFNILKLIKSNAPISDISTEMQDSLKKYSTTKTFKEELEGSWVYGRKWDRAILLLVEYFSSDDSKQSYIPIGSKLHLEHILPQNPDDEAGWKSIFSVEEREKWTNSLANLTLLSMRKNIQAQNYSYEKKMEAYQDKDNVVTPFLITQYIIKCGKWDIEELEKRGKHLHNRIMDKLDIF</sequence>
<keyword evidence="4" id="KW-1185">Reference proteome</keyword>